<evidence type="ECO:0000313" key="1">
    <source>
        <dbReference type="EMBL" id="KHJ77016.1"/>
    </source>
</evidence>
<dbReference type="Pfam" id="PF02995">
    <property type="entry name" value="DUF229"/>
    <property type="match status" value="1"/>
</dbReference>
<dbReference type="GO" id="GO:0005615">
    <property type="term" value="C:extracellular space"/>
    <property type="evidence" value="ECO:0007669"/>
    <property type="project" value="TreeGrafter"/>
</dbReference>
<dbReference type="PANTHER" id="PTHR10974:SF75">
    <property type="entry name" value="SULFATASE DOMAIN-CONTAINING PROTEIN"/>
    <property type="match status" value="1"/>
</dbReference>
<dbReference type="PANTHER" id="PTHR10974">
    <property type="entry name" value="FI08016P-RELATED"/>
    <property type="match status" value="1"/>
</dbReference>
<dbReference type="InterPro" id="IPR004245">
    <property type="entry name" value="DUF229"/>
</dbReference>
<name>A0A0B1RZD5_OESDE</name>
<proteinExistence type="predicted"/>
<gene>
    <name evidence="1" type="ORF">OESDEN_23364</name>
</gene>
<dbReference type="AlphaFoldDB" id="A0A0B1RZD5"/>
<organism evidence="1 2">
    <name type="scientific">Oesophagostomum dentatum</name>
    <name type="common">Nodular worm</name>
    <dbReference type="NCBI Taxonomy" id="61180"/>
    <lineage>
        <taxon>Eukaryota</taxon>
        <taxon>Metazoa</taxon>
        <taxon>Ecdysozoa</taxon>
        <taxon>Nematoda</taxon>
        <taxon>Chromadorea</taxon>
        <taxon>Rhabditida</taxon>
        <taxon>Rhabditina</taxon>
        <taxon>Rhabditomorpha</taxon>
        <taxon>Strongyloidea</taxon>
        <taxon>Strongylidae</taxon>
        <taxon>Oesophagostomum</taxon>
    </lineage>
</organism>
<sequence>SANRGFFNGLRCLTRQSENSNKRGRWVNVDEADFRCDIIETKCKDAEDKDIYQMVHAQIIEKNLPQTMHFLEKSMEAVSFPHMNKVGLNSRPNGVAMWFGKRMEKVDRALFGLPEVKPDWTYDTFCHRYVDNETFIFKEFSARGYKTMLAEDWMQGTLNWPSCWGFKNQPTDHYMRPFQVALEKKVADLLSKTYSTRNCIEQHQDVLRYLQDFINSYDGKDKCLLL</sequence>
<reference evidence="1 2" key="1">
    <citation type="submission" date="2014-03" db="EMBL/GenBank/DDBJ databases">
        <title>Draft genome of the hookworm Oesophagostomum dentatum.</title>
        <authorList>
            <person name="Mitreva M."/>
        </authorList>
    </citation>
    <scope>NUCLEOTIDE SEQUENCE [LARGE SCALE GENOMIC DNA]</scope>
    <source>
        <strain evidence="1 2">OD-Hann</strain>
    </source>
</reference>
<accession>A0A0B1RZD5</accession>
<feature type="non-terminal residue" evidence="1">
    <location>
        <position position="1"/>
    </location>
</feature>
<protein>
    <submittedName>
        <fullName evidence="1">Uncharacterized protein</fullName>
    </submittedName>
</protein>
<dbReference type="OrthoDB" id="5782315at2759"/>
<keyword evidence="2" id="KW-1185">Reference proteome</keyword>
<dbReference type="Proteomes" id="UP000053660">
    <property type="component" value="Unassembled WGS sequence"/>
</dbReference>
<evidence type="ECO:0000313" key="2">
    <source>
        <dbReference type="Proteomes" id="UP000053660"/>
    </source>
</evidence>
<dbReference type="EMBL" id="KN611182">
    <property type="protein sequence ID" value="KHJ77016.1"/>
    <property type="molecule type" value="Genomic_DNA"/>
</dbReference>